<feature type="transmembrane region" description="Helical" evidence="1">
    <location>
        <begin position="6"/>
        <end position="24"/>
    </location>
</feature>
<keyword evidence="3" id="KW-1185">Reference proteome</keyword>
<evidence type="ECO:0000313" key="3">
    <source>
        <dbReference type="Proteomes" id="UP001280629"/>
    </source>
</evidence>
<reference evidence="2 3" key="1">
    <citation type="submission" date="2023-06" db="EMBL/GenBank/DDBJ databases">
        <title>Sporosarcina sp. nov., isolated from Korean traditional fermented seafood 'Jeotgal'.</title>
        <authorList>
            <person name="Yang A.-I."/>
            <person name="Shin N.-R."/>
        </authorList>
    </citation>
    <scope>NUCLEOTIDE SEQUENCE [LARGE SCALE GENOMIC DNA]</scope>
    <source>
        <strain evidence="2 3">KCTC3840</strain>
    </source>
</reference>
<protein>
    <submittedName>
        <fullName evidence="2">Uncharacterized protein</fullName>
    </submittedName>
</protein>
<gene>
    <name evidence="2" type="ORF">QT716_11115</name>
</gene>
<evidence type="ECO:0000256" key="1">
    <source>
        <dbReference type="SAM" id="Phobius"/>
    </source>
</evidence>
<organism evidence="2 3">
    <name type="scientific">Sporosarcina aquimarina</name>
    <dbReference type="NCBI Taxonomy" id="114975"/>
    <lineage>
        <taxon>Bacteria</taxon>
        <taxon>Bacillati</taxon>
        <taxon>Bacillota</taxon>
        <taxon>Bacilli</taxon>
        <taxon>Bacillales</taxon>
        <taxon>Caryophanaceae</taxon>
        <taxon>Sporosarcina</taxon>
    </lineage>
</organism>
<feature type="transmembrane region" description="Helical" evidence="1">
    <location>
        <begin position="61"/>
        <end position="79"/>
    </location>
</feature>
<accession>A0ABU4G0U9</accession>
<proteinExistence type="predicted"/>
<feature type="transmembrane region" description="Helical" evidence="1">
    <location>
        <begin position="31"/>
        <end position="49"/>
    </location>
</feature>
<keyword evidence="1" id="KW-0472">Membrane</keyword>
<evidence type="ECO:0000313" key="2">
    <source>
        <dbReference type="EMBL" id="MDW0110585.1"/>
    </source>
</evidence>
<keyword evidence="1" id="KW-1133">Transmembrane helix</keyword>
<name>A0ABU4G0U9_9BACL</name>
<dbReference type="Proteomes" id="UP001280629">
    <property type="component" value="Unassembled WGS sequence"/>
</dbReference>
<comment type="caution">
    <text evidence="2">The sequence shown here is derived from an EMBL/GenBank/DDBJ whole genome shotgun (WGS) entry which is preliminary data.</text>
</comment>
<dbReference type="RefSeq" id="WP_317936144.1">
    <property type="nucleotide sequence ID" value="NZ_JAUBDH010000006.1"/>
</dbReference>
<feature type="transmembrane region" description="Helical" evidence="1">
    <location>
        <begin position="84"/>
        <end position="103"/>
    </location>
</feature>
<sequence length="105" mass="11187">MGFLLIIFIALGAASLIFQGLMYIKQFHLNLGVRTINAILGLIIAYIAFTSFPEGDTMEKTVAAALGVSAVIGLVLSFVKREALAGKIFLSLSVLGGLVFLFFGM</sequence>
<keyword evidence="1" id="KW-0812">Transmembrane</keyword>
<dbReference type="EMBL" id="JAUBDH010000006">
    <property type="protein sequence ID" value="MDW0110585.1"/>
    <property type="molecule type" value="Genomic_DNA"/>
</dbReference>